<dbReference type="RefSeq" id="WP_078752708.1">
    <property type="nucleotide sequence ID" value="NZ_FUXU01000027.1"/>
</dbReference>
<evidence type="ECO:0000256" key="2">
    <source>
        <dbReference type="ARBA" id="ARBA00022729"/>
    </source>
</evidence>
<evidence type="ECO:0000256" key="3">
    <source>
        <dbReference type="ARBA" id="ARBA00023136"/>
    </source>
</evidence>
<dbReference type="InterPro" id="IPR033900">
    <property type="entry name" value="Gram_neg_porin_domain"/>
</dbReference>
<evidence type="ECO:0000313" key="6">
    <source>
        <dbReference type="EMBL" id="SKA55510.1"/>
    </source>
</evidence>
<evidence type="ECO:0000313" key="7">
    <source>
        <dbReference type="Proteomes" id="UP000190162"/>
    </source>
</evidence>
<evidence type="ECO:0000256" key="1">
    <source>
        <dbReference type="ARBA" id="ARBA00004571"/>
    </source>
</evidence>
<dbReference type="PANTHER" id="PTHR34501">
    <property type="entry name" value="PROTEIN YDDL-RELATED"/>
    <property type="match status" value="1"/>
</dbReference>
<dbReference type="SUPFAM" id="SSF56935">
    <property type="entry name" value="Porins"/>
    <property type="match status" value="1"/>
</dbReference>
<name>A0A1T4US98_9GAMM</name>
<dbReference type="GO" id="GO:0015288">
    <property type="term" value="F:porin activity"/>
    <property type="evidence" value="ECO:0007669"/>
    <property type="project" value="InterPro"/>
</dbReference>
<reference evidence="7" key="1">
    <citation type="submission" date="2017-02" db="EMBL/GenBank/DDBJ databases">
        <authorList>
            <person name="Varghese N."/>
            <person name="Submissions S."/>
        </authorList>
    </citation>
    <scope>NUCLEOTIDE SEQUENCE [LARGE SCALE GENOMIC DNA]</scope>
    <source>
        <strain evidence="7">DSM 22720</strain>
    </source>
</reference>
<feature type="signal peptide" evidence="4">
    <location>
        <begin position="1"/>
        <end position="21"/>
    </location>
</feature>
<keyword evidence="7" id="KW-1185">Reference proteome</keyword>
<keyword evidence="2 4" id="KW-0732">Signal</keyword>
<dbReference type="AlphaFoldDB" id="A0A1T4US98"/>
<comment type="subcellular location">
    <subcellularLocation>
        <location evidence="1">Cell outer membrane</location>
        <topology evidence="1">Multi-pass membrane protein</topology>
    </subcellularLocation>
</comment>
<evidence type="ECO:0000256" key="4">
    <source>
        <dbReference type="SAM" id="SignalP"/>
    </source>
</evidence>
<dbReference type="CDD" id="cd00342">
    <property type="entry name" value="gram_neg_porins"/>
    <property type="match status" value="1"/>
</dbReference>
<organism evidence="6 7">
    <name type="scientific">Enterovibrio nigricans DSM 22720</name>
    <dbReference type="NCBI Taxonomy" id="1121868"/>
    <lineage>
        <taxon>Bacteria</taxon>
        <taxon>Pseudomonadati</taxon>
        <taxon>Pseudomonadota</taxon>
        <taxon>Gammaproteobacteria</taxon>
        <taxon>Vibrionales</taxon>
        <taxon>Vibrionaceae</taxon>
        <taxon>Enterovibrio</taxon>
    </lineage>
</organism>
<protein>
    <submittedName>
        <fullName evidence="6">Outer membrane protein (Porin)</fullName>
    </submittedName>
</protein>
<dbReference type="OrthoDB" id="6213950at2"/>
<dbReference type="Pfam" id="PF13609">
    <property type="entry name" value="Porin_4"/>
    <property type="match status" value="1"/>
</dbReference>
<feature type="chain" id="PRO_5013092083" evidence="4">
    <location>
        <begin position="22"/>
        <end position="334"/>
    </location>
</feature>
<dbReference type="PANTHER" id="PTHR34501:SF2">
    <property type="entry name" value="OUTER MEMBRANE PORIN F-RELATED"/>
    <property type="match status" value="1"/>
</dbReference>
<keyword evidence="3" id="KW-0472">Membrane</keyword>
<dbReference type="Proteomes" id="UP000190162">
    <property type="component" value="Unassembled WGS sequence"/>
</dbReference>
<dbReference type="EMBL" id="FUXU01000027">
    <property type="protein sequence ID" value="SKA55510.1"/>
    <property type="molecule type" value="Genomic_DNA"/>
</dbReference>
<gene>
    <name evidence="6" type="ORF">SAMN02745132_02362</name>
</gene>
<accession>A0A1T4US98</accession>
<dbReference type="InterPro" id="IPR050298">
    <property type="entry name" value="Gram-neg_bact_OMP"/>
</dbReference>
<evidence type="ECO:0000259" key="5">
    <source>
        <dbReference type="Pfam" id="PF13609"/>
    </source>
</evidence>
<dbReference type="GO" id="GO:0009279">
    <property type="term" value="C:cell outer membrane"/>
    <property type="evidence" value="ECO:0007669"/>
    <property type="project" value="UniProtKB-SubCell"/>
</dbReference>
<dbReference type="Gene3D" id="2.40.160.10">
    <property type="entry name" value="Porin"/>
    <property type="match status" value="1"/>
</dbReference>
<feature type="domain" description="Porin" evidence="5">
    <location>
        <begin position="9"/>
        <end position="313"/>
    </location>
</feature>
<sequence>MKKTVLAMAVPALLTAGAAQASVNLYDADGVVVDLSGAAEIQYFKGYSKSEDANLRIDDADLILTTAIAVTDSLDAVAGMGFKYEDQFNGTLSNDSGAVKNDELWVGFASDEFGTITFGRQLLISDDAGNQKDYELGTEQISFVQTEGGQVIKWVYDNGTFYAGANVDLDQDKSETTDGRQIVGGRIGARFEGFDGRVYLYDAEDISGEDVSGFNAELDYAIDAFDIAVSYGQVEYKKHANTSDKKDVDVFGISAGYQADEKTYIAVGYDIIDMDPSSGSSFAKEESTSLYANITYKLHSNAKVYAEVGVNDDEVNGADVDTDTGYVLGMEVKF</sequence>
<dbReference type="InterPro" id="IPR023614">
    <property type="entry name" value="Porin_dom_sf"/>
</dbReference>
<proteinExistence type="predicted"/>